<dbReference type="GO" id="GO:0016787">
    <property type="term" value="F:hydrolase activity"/>
    <property type="evidence" value="ECO:0007669"/>
    <property type="project" value="UniProtKB-KW"/>
</dbReference>
<dbReference type="AlphaFoldDB" id="A0A917FII5"/>
<evidence type="ECO:0000256" key="2">
    <source>
        <dbReference type="ARBA" id="ARBA00022801"/>
    </source>
</evidence>
<keyword evidence="6" id="KW-1185">Reference proteome</keyword>
<feature type="domain" description="Phospholipase/carboxylesterase/thioesterase" evidence="4">
    <location>
        <begin position="60"/>
        <end position="252"/>
    </location>
</feature>
<evidence type="ECO:0000256" key="1">
    <source>
        <dbReference type="ARBA" id="ARBA00006499"/>
    </source>
</evidence>
<dbReference type="PANTHER" id="PTHR10655:SF17">
    <property type="entry name" value="LYSOPHOSPHOLIPASE-LIKE PROTEIN 1"/>
    <property type="match status" value="1"/>
</dbReference>
<reference evidence="5" key="2">
    <citation type="submission" date="2020-09" db="EMBL/GenBank/DDBJ databases">
        <authorList>
            <person name="Sun Q."/>
            <person name="Sedlacek I."/>
        </authorList>
    </citation>
    <scope>NUCLEOTIDE SEQUENCE</scope>
    <source>
        <strain evidence="5">CCM 7897</strain>
    </source>
</reference>
<gene>
    <name evidence="5" type="ORF">GCM10007301_46140</name>
</gene>
<dbReference type="InterPro" id="IPR003140">
    <property type="entry name" value="PLipase/COase/thioEstase"/>
</dbReference>
<organism evidence="5 6">
    <name type="scientific">Azorhizobium oxalatiphilum</name>
    <dbReference type="NCBI Taxonomy" id="980631"/>
    <lineage>
        <taxon>Bacteria</taxon>
        <taxon>Pseudomonadati</taxon>
        <taxon>Pseudomonadota</taxon>
        <taxon>Alphaproteobacteria</taxon>
        <taxon>Hyphomicrobiales</taxon>
        <taxon>Xanthobacteraceae</taxon>
        <taxon>Azorhizobium</taxon>
    </lineage>
</organism>
<evidence type="ECO:0000313" key="5">
    <source>
        <dbReference type="EMBL" id="GGF80846.1"/>
    </source>
</evidence>
<dbReference type="InterPro" id="IPR050565">
    <property type="entry name" value="LYPA1-2/EST-like"/>
</dbReference>
<feature type="chain" id="PRO_5037275981" evidence="3">
    <location>
        <begin position="25"/>
        <end position="260"/>
    </location>
</feature>
<evidence type="ECO:0000256" key="3">
    <source>
        <dbReference type="SAM" id="SignalP"/>
    </source>
</evidence>
<dbReference type="SUPFAM" id="SSF53474">
    <property type="entry name" value="alpha/beta-Hydrolases"/>
    <property type="match status" value="1"/>
</dbReference>
<name>A0A917FII5_9HYPH</name>
<dbReference type="EMBL" id="BMCT01000008">
    <property type="protein sequence ID" value="GGF80846.1"/>
    <property type="molecule type" value="Genomic_DNA"/>
</dbReference>
<dbReference type="PANTHER" id="PTHR10655">
    <property type="entry name" value="LYSOPHOSPHOLIPASE-RELATED"/>
    <property type="match status" value="1"/>
</dbReference>
<proteinExistence type="inferred from homology"/>
<feature type="signal peptide" evidence="3">
    <location>
        <begin position="1"/>
        <end position="24"/>
    </location>
</feature>
<comment type="similarity">
    <text evidence="1">Belongs to the AB hydrolase superfamily. AB hydrolase 2 family.</text>
</comment>
<accession>A0A917FII5</accession>
<evidence type="ECO:0000313" key="6">
    <source>
        <dbReference type="Proteomes" id="UP000606044"/>
    </source>
</evidence>
<dbReference type="Pfam" id="PF02230">
    <property type="entry name" value="Abhydrolase_2"/>
    <property type="match status" value="1"/>
</dbReference>
<keyword evidence="3" id="KW-0732">Signal</keyword>
<sequence>MIRALLSAASLSLALALAPLPASAQAAAQPAACPQSAAATRAAPLAYELRQPRTPGDRPPMLVLLHGYAADEKDMIGIADAVPGRFLVVSLRAPLTTPDGGYRWYVNRQTADGFTADDAQLLASRKAVLTTIETIVKACKTSPQEVIVAGFSQGGVMAYELVMMEPQRFIGGASFGGALLDTQQKRIVPSKRLTQTPFFIGHGEADRIVAFSYAEKAKAVLDSHRVILTFHAYPGMGHTVSDQELKDFAGWLTRTASLDK</sequence>
<dbReference type="RefSeq" id="WP_188583028.1">
    <property type="nucleotide sequence ID" value="NZ_BMCT01000008.1"/>
</dbReference>
<protein>
    <submittedName>
        <fullName evidence="5">Phospholipase/carboxylesterase</fullName>
    </submittedName>
</protein>
<reference evidence="5" key="1">
    <citation type="journal article" date="2014" name="Int. J. Syst. Evol. Microbiol.">
        <title>Complete genome sequence of Corynebacterium casei LMG S-19264T (=DSM 44701T), isolated from a smear-ripened cheese.</title>
        <authorList>
            <consortium name="US DOE Joint Genome Institute (JGI-PGF)"/>
            <person name="Walter F."/>
            <person name="Albersmeier A."/>
            <person name="Kalinowski J."/>
            <person name="Ruckert C."/>
        </authorList>
    </citation>
    <scope>NUCLEOTIDE SEQUENCE</scope>
    <source>
        <strain evidence="5">CCM 7897</strain>
    </source>
</reference>
<dbReference type="Gene3D" id="3.40.50.1820">
    <property type="entry name" value="alpha/beta hydrolase"/>
    <property type="match status" value="1"/>
</dbReference>
<evidence type="ECO:0000259" key="4">
    <source>
        <dbReference type="Pfam" id="PF02230"/>
    </source>
</evidence>
<comment type="caution">
    <text evidence="5">The sequence shown here is derived from an EMBL/GenBank/DDBJ whole genome shotgun (WGS) entry which is preliminary data.</text>
</comment>
<keyword evidence="2" id="KW-0378">Hydrolase</keyword>
<dbReference type="InterPro" id="IPR029058">
    <property type="entry name" value="AB_hydrolase_fold"/>
</dbReference>
<dbReference type="Proteomes" id="UP000606044">
    <property type="component" value="Unassembled WGS sequence"/>
</dbReference>